<dbReference type="GO" id="GO:0015918">
    <property type="term" value="P:sterol transport"/>
    <property type="evidence" value="ECO:0007669"/>
    <property type="project" value="InterPro"/>
</dbReference>
<dbReference type="OrthoDB" id="6409159at2759"/>
<dbReference type="PANTHER" id="PTHR11306">
    <property type="entry name" value="NIEMANN PICK TYPE C2 PROTEIN NPC2-RELATED"/>
    <property type="match status" value="1"/>
</dbReference>
<evidence type="ECO:0008006" key="4">
    <source>
        <dbReference type="Google" id="ProtNLM"/>
    </source>
</evidence>
<evidence type="ECO:0000256" key="1">
    <source>
        <dbReference type="SAM" id="SignalP"/>
    </source>
</evidence>
<sequence length="91" mass="10162">MMGSVVGSKKLTPILLCYSLLLLLYSTQSANFKYCDIRDYAVKVHGVKISPDPVVIRKPATFKISASTGQNYYFLSDLFLSLIYLSAKNCE</sequence>
<feature type="signal peptide" evidence="1">
    <location>
        <begin position="1"/>
        <end position="29"/>
    </location>
</feature>
<dbReference type="GO" id="GO:0032934">
    <property type="term" value="F:sterol binding"/>
    <property type="evidence" value="ECO:0007669"/>
    <property type="project" value="InterPro"/>
</dbReference>
<proteinExistence type="predicted"/>
<dbReference type="EMBL" id="JXTC01000008">
    <property type="protein sequence ID" value="POO01382.1"/>
    <property type="molecule type" value="Genomic_DNA"/>
</dbReference>
<comment type="caution">
    <text evidence="2">The sequence shown here is derived from an EMBL/GenBank/DDBJ whole genome shotgun (WGS) entry which is preliminary data.</text>
</comment>
<name>A0A2P5FUB5_TREOI</name>
<evidence type="ECO:0000313" key="2">
    <source>
        <dbReference type="EMBL" id="POO01382.1"/>
    </source>
</evidence>
<dbReference type="PANTHER" id="PTHR11306:SF64">
    <property type="entry name" value="LEGUMINOSIN GROUP578 SECRETED PEPTIDE"/>
    <property type="match status" value="1"/>
</dbReference>
<gene>
    <name evidence="2" type="ORF">TorRG33x02_026890</name>
</gene>
<dbReference type="InterPro" id="IPR039670">
    <property type="entry name" value="NPC2-like"/>
</dbReference>
<dbReference type="InParanoid" id="A0A2P5FUB5"/>
<reference evidence="3" key="1">
    <citation type="submission" date="2016-06" db="EMBL/GenBank/DDBJ databases">
        <title>Parallel loss of symbiosis genes in relatives of nitrogen-fixing non-legume Parasponia.</title>
        <authorList>
            <person name="Van Velzen R."/>
            <person name="Holmer R."/>
            <person name="Bu F."/>
            <person name="Rutten L."/>
            <person name="Van Zeijl A."/>
            <person name="Liu W."/>
            <person name="Santuari L."/>
            <person name="Cao Q."/>
            <person name="Sharma T."/>
            <person name="Shen D."/>
            <person name="Roswanjaya Y."/>
            <person name="Wardhani T."/>
            <person name="Kalhor M.S."/>
            <person name="Jansen J."/>
            <person name="Van den Hoogen J."/>
            <person name="Gungor B."/>
            <person name="Hartog M."/>
            <person name="Hontelez J."/>
            <person name="Verver J."/>
            <person name="Yang W.-C."/>
            <person name="Schijlen E."/>
            <person name="Repin R."/>
            <person name="Schilthuizen M."/>
            <person name="Schranz E."/>
            <person name="Heidstra R."/>
            <person name="Miyata K."/>
            <person name="Fedorova E."/>
            <person name="Kohlen W."/>
            <person name="Bisseling T."/>
            <person name="Smit S."/>
            <person name="Geurts R."/>
        </authorList>
    </citation>
    <scope>NUCLEOTIDE SEQUENCE [LARGE SCALE GENOMIC DNA]</scope>
    <source>
        <strain evidence="3">cv. RG33-2</strain>
    </source>
</reference>
<keyword evidence="3" id="KW-1185">Reference proteome</keyword>
<evidence type="ECO:0000313" key="3">
    <source>
        <dbReference type="Proteomes" id="UP000237000"/>
    </source>
</evidence>
<dbReference type="Proteomes" id="UP000237000">
    <property type="component" value="Unassembled WGS sequence"/>
</dbReference>
<keyword evidence="1" id="KW-0732">Signal</keyword>
<feature type="chain" id="PRO_5015140003" description="Cupredoxin" evidence="1">
    <location>
        <begin position="30"/>
        <end position="91"/>
    </location>
</feature>
<organism evidence="2 3">
    <name type="scientific">Trema orientale</name>
    <name type="common">Charcoal tree</name>
    <name type="synonym">Celtis orientalis</name>
    <dbReference type="NCBI Taxonomy" id="63057"/>
    <lineage>
        <taxon>Eukaryota</taxon>
        <taxon>Viridiplantae</taxon>
        <taxon>Streptophyta</taxon>
        <taxon>Embryophyta</taxon>
        <taxon>Tracheophyta</taxon>
        <taxon>Spermatophyta</taxon>
        <taxon>Magnoliopsida</taxon>
        <taxon>eudicotyledons</taxon>
        <taxon>Gunneridae</taxon>
        <taxon>Pentapetalae</taxon>
        <taxon>rosids</taxon>
        <taxon>fabids</taxon>
        <taxon>Rosales</taxon>
        <taxon>Cannabaceae</taxon>
        <taxon>Trema</taxon>
    </lineage>
</organism>
<dbReference type="AlphaFoldDB" id="A0A2P5FUB5"/>
<accession>A0A2P5FUB5</accession>
<protein>
    <recommendedName>
        <fullName evidence="4">Cupredoxin</fullName>
    </recommendedName>
</protein>